<dbReference type="OrthoDB" id="9111418at2"/>
<dbReference type="Proteomes" id="UP000247569">
    <property type="component" value="Unassembled WGS sequence"/>
</dbReference>
<feature type="region of interest" description="Disordered" evidence="1">
    <location>
        <begin position="1421"/>
        <end position="2112"/>
    </location>
</feature>
<feature type="compositionally biased region" description="Pro residues" evidence="1">
    <location>
        <begin position="1671"/>
        <end position="1684"/>
    </location>
</feature>
<feature type="compositionally biased region" description="Polar residues" evidence="1">
    <location>
        <begin position="470"/>
        <end position="485"/>
    </location>
</feature>
<feature type="compositionally biased region" description="Polar residues" evidence="1">
    <location>
        <begin position="1988"/>
        <end position="2004"/>
    </location>
</feature>
<feature type="compositionally biased region" description="Basic and acidic residues" evidence="1">
    <location>
        <begin position="1288"/>
        <end position="1301"/>
    </location>
</feature>
<evidence type="ECO:0000256" key="1">
    <source>
        <dbReference type="SAM" id="MobiDB-lite"/>
    </source>
</evidence>
<feature type="compositionally biased region" description="Basic and acidic residues" evidence="1">
    <location>
        <begin position="1659"/>
        <end position="1670"/>
    </location>
</feature>
<reference evidence="3 4" key="1">
    <citation type="submission" date="2018-05" db="EMBL/GenBank/DDBJ databases">
        <title>Genomic Encyclopedia of Type Strains, Phase IV (KMG-IV): sequencing the most valuable type-strain genomes for metagenomic binning, comparative biology and taxonomic classification.</title>
        <authorList>
            <person name="Goeker M."/>
        </authorList>
    </citation>
    <scope>NUCLEOTIDE SEQUENCE [LARGE SCALE GENOMIC DNA]</scope>
    <source>
        <strain evidence="3 4">DSM 44704</strain>
    </source>
</reference>
<feature type="compositionally biased region" description="Polar residues" evidence="1">
    <location>
        <begin position="702"/>
        <end position="745"/>
    </location>
</feature>
<gene>
    <name evidence="3" type="ORF">DFR70_11747</name>
</gene>
<protein>
    <recommendedName>
        <fullName evidence="2">Outer membrane channel protein CpnT-like N-terminal domain-containing protein</fullName>
    </recommendedName>
</protein>
<feature type="compositionally biased region" description="Basic and acidic residues" evidence="1">
    <location>
        <begin position="915"/>
        <end position="924"/>
    </location>
</feature>
<feature type="compositionally biased region" description="Polar residues" evidence="1">
    <location>
        <begin position="1155"/>
        <end position="1173"/>
    </location>
</feature>
<feature type="compositionally biased region" description="Basic and acidic residues" evidence="1">
    <location>
        <begin position="1570"/>
        <end position="1579"/>
    </location>
</feature>
<feature type="compositionally biased region" description="Polar residues" evidence="1">
    <location>
        <begin position="1878"/>
        <end position="1891"/>
    </location>
</feature>
<feature type="compositionally biased region" description="Polar residues" evidence="1">
    <location>
        <begin position="1769"/>
        <end position="1783"/>
    </location>
</feature>
<evidence type="ECO:0000259" key="2">
    <source>
        <dbReference type="Pfam" id="PF25547"/>
    </source>
</evidence>
<dbReference type="InterPro" id="IPR057746">
    <property type="entry name" value="CpnT-like_N"/>
</dbReference>
<feature type="compositionally biased region" description="Low complexity" evidence="1">
    <location>
        <begin position="432"/>
        <end position="441"/>
    </location>
</feature>
<feature type="compositionally biased region" description="Basic and acidic residues" evidence="1">
    <location>
        <begin position="1835"/>
        <end position="1846"/>
    </location>
</feature>
<feature type="compositionally biased region" description="Basic and acidic residues" evidence="1">
    <location>
        <begin position="1446"/>
        <end position="1456"/>
    </location>
</feature>
<feature type="compositionally biased region" description="Polar residues" evidence="1">
    <location>
        <begin position="1076"/>
        <end position="1085"/>
    </location>
</feature>
<keyword evidence="4" id="KW-1185">Reference proteome</keyword>
<feature type="compositionally biased region" description="Polar residues" evidence="1">
    <location>
        <begin position="391"/>
        <end position="421"/>
    </location>
</feature>
<feature type="compositionally biased region" description="Basic and acidic residues" evidence="1">
    <location>
        <begin position="1893"/>
        <end position="1912"/>
    </location>
</feature>
<dbReference type="Pfam" id="PF25547">
    <property type="entry name" value="WXG100_2"/>
    <property type="match status" value="1"/>
</dbReference>
<proteinExistence type="predicted"/>
<feature type="compositionally biased region" description="Low complexity" evidence="1">
    <location>
        <begin position="2035"/>
        <end position="2045"/>
    </location>
</feature>
<dbReference type="EMBL" id="QJKF01000017">
    <property type="protein sequence ID" value="PXX57619.1"/>
    <property type="molecule type" value="Genomic_DNA"/>
</dbReference>
<feature type="compositionally biased region" description="Low complexity" evidence="1">
    <location>
        <begin position="2101"/>
        <end position="2112"/>
    </location>
</feature>
<feature type="compositionally biased region" description="Polar residues" evidence="1">
    <location>
        <begin position="1428"/>
        <end position="1445"/>
    </location>
</feature>
<feature type="compositionally biased region" description="Gly residues" evidence="1">
    <location>
        <begin position="1848"/>
        <end position="1874"/>
    </location>
</feature>
<feature type="compositionally biased region" description="Low complexity" evidence="1">
    <location>
        <begin position="566"/>
        <end position="663"/>
    </location>
</feature>
<feature type="region of interest" description="Disordered" evidence="1">
    <location>
        <begin position="991"/>
        <end position="1014"/>
    </location>
</feature>
<feature type="compositionally biased region" description="Basic and acidic residues" evidence="1">
    <location>
        <begin position="1818"/>
        <end position="1828"/>
    </location>
</feature>
<feature type="compositionally biased region" description="Polar residues" evidence="1">
    <location>
        <begin position="818"/>
        <end position="835"/>
    </location>
</feature>
<dbReference type="Gene3D" id="2.60.450.20">
    <property type="match status" value="2"/>
</dbReference>
<feature type="region of interest" description="Disordered" evidence="1">
    <location>
        <begin position="1381"/>
        <end position="1407"/>
    </location>
</feature>
<feature type="region of interest" description="Disordered" evidence="1">
    <location>
        <begin position="1142"/>
        <end position="1173"/>
    </location>
</feature>
<feature type="region of interest" description="Disordered" evidence="1">
    <location>
        <begin position="1214"/>
        <end position="1236"/>
    </location>
</feature>
<feature type="compositionally biased region" description="Gly residues" evidence="1">
    <location>
        <begin position="1580"/>
        <end position="1616"/>
    </location>
</feature>
<organism evidence="3 4">
    <name type="scientific">Nocardia tenerifensis</name>
    <dbReference type="NCBI Taxonomy" id="228006"/>
    <lineage>
        <taxon>Bacteria</taxon>
        <taxon>Bacillati</taxon>
        <taxon>Actinomycetota</taxon>
        <taxon>Actinomycetes</taxon>
        <taxon>Mycobacteriales</taxon>
        <taxon>Nocardiaceae</taxon>
        <taxon>Nocardia</taxon>
    </lineage>
</organism>
<feature type="domain" description="Outer membrane channel protein CpnT-like N-terminal" evidence="2">
    <location>
        <begin position="6"/>
        <end position="149"/>
    </location>
</feature>
<dbReference type="InterPro" id="IPR047002">
    <property type="entry name" value="Tcp10_C_sf"/>
</dbReference>
<feature type="compositionally biased region" description="Low complexity" evidence="1">
    <location>
        <begin position="682"/>
        <end position="701"/>
    </location>
</feature>
<sequence length="2112" mass="217358">MSLYLPPELRWLGWIAGGAWPDGDEDKIWAVSSAYKDTATALRSQIPDIEDAKRTAVSAYPEGAGGEKIGAMFDQLLKGDQSMESLASFMEQISDATFDFGTQVEAAKLMTIVSLIALAIEIAWAWAFPPTAPAVQAAEEVATQSILRRLEWQLQERIIAKVLSVFGNRFAGLSKNWVLKILEAMFISGGLDLAVQLGQKAAGHRRNIDGKELGVAIFSAGVGAPFGRIGANGINKFTTKFFGDKFTNPWVRAGNGAIVGIGGGALEYGAGSVGAALITGDWSGTLGNPAGWVGGAARGGITGGVKGYVGFNQFGNKSFGVDWRGPRDGSADTPVRGGFSFDPGRGGSHNVEFNGGRNGFDGEHVTVQGSNGSGGDGRSVHPAGWTGDNGSGRSNQSPNGVSSYEPNGNGTNRPLVTTSEYNGDRSGGSGQPGSTQSGNGTKVVGVNGDSYSSSPPPGRSTGVGSDRGAPSTSNPAGRSGDSYSRNDAAGSRPTSSANSTGGGRDSSVISGSTDRISGDSGQPLLHRTAGSDGSLQWQRQTPGDGFQTPSRSTAPEPNIAAGQSHRSPGSVSDLSSDSGRSDRVPGSVSDLSSDSGRSHRSPGSVSDVSSSSGQPPRSSNVSDTSSTGSGQVRSSAGPESGSAGSGHPRSSASESGSTGSGQSPRSSAVPDTSSAGSGQPRSSMSETGSSGSGQPPRSSVPETGSTGSGQPPRSTVVSETGSTGPGQSPRSPGTVSDLSSNSGQSPRAPGSVSELSSNSGQPSRSSAAPDTGSAGSGHPRSSAAPESGASQPQRSPVPDTNSSGSGQPPRRPMGLNLDGQQQHSPASETGSNNPRQQRHPAPNTGLGDDTSQPRRTSAPATDSGNVPPSRQRPSESGSNGPGWQRLPSSSGSSSSAEGDRPAPRAAMLPAQPDHGGQRGHDAESSGRGGWTFEADQNHPNWTRTDRGDALITSPDGTEHIVDKNGNIFLARPGDDTVVLIRPDNSVEFLPNDGKYPVAEAGPRTGTGRDGDFGFGRDDGTQHTVLGDGTVRTTSPDGSITIIKRDGGAELRSPWDERTRFEPDGTVVPIRPDEPTTDTTPGNTVPNDKAEWKREGDGKFLITSPDGTRHEVGADGAVLVGRPGDPQLLKIDTDHSIVFVGPDGTGPSARPDATTRKGSGVQSPTFTRPDQVSHTVLDNGSVRTKSPDGWTTIVRPNGTAEFTSPTGDRTLYKPDNTVVESGPDRPTVITGPDGTKQTIEHNNVVTIELPDSTKHVVFDATDAQGGGRTQHPDNTVIHYDLNDTLNIGPRDRLGGFDQDGPRKPATIQMERPDGIGLESTPKGVRVFDGDGTVYERGPRGSVRVTTPNGQTESRPINEPIELSNGAQLERTPKGLRVVHPDESVSEIGPNGASFTDSNGVARGTHRDGTAFVNDTDVREIRGDGAVRVTTENQTAWGSRPDGTTWTVDDKNKVHVSDPEGAAALPADPKNPYVDGQDLTAKPRPPRTNKNEPMPDAYRAPTAPGTEDWLPEGFEEQDETPPDNFLWDPPNRGYWVPPDWRVWRSPGSDDWRPPGPDNEIDYYDYGSGPAGDQRDWDDDRGSGQGSGYGGGDGTGGGPDRVGDNGFGDSGARGGSGRRGSGDEFGDSGSADGSGDGFGDSGATDADGRRGSGGDSSAGESDVGRDGSAERDATPPPVDQEPPPPQLDPAELANMLQNLHSADGMLPPGGIGGSELPGEGERSPDFSRLLDPGSSSRNAPPPDLSALRGMLNQLGENGLGGPGGTSSDSKDNSATSRGRPGSTDQYGNAEHPGAGRNSGTPDTRVRQDGSGSESRSGGQGFDRRPDGRGADGRFGGQDADRRLDGRVSDGRFGGQGAEGRLGGQGSDGRFGGQGSEGLSGDQGSENRPNGQGSENRVGDNRHGDGGTENRSDGKGSENGSPSDVRSPAHGAENRADAPGATERTGDERTGERSGGTGTGDQATGQGTGERHGAPGGQNDPAAPGQAKIPEQQGNTSQPGGVGTQQPFSPGRPPMAPMHDGQSSPAMSAPGGAPPPASPAASPAAGAKQKPPRRQRKKNDKPRKTPKSMLMPSPSEAPDRAGPDDSVDVPFVLGVSSQQVEPESTARSTTRSTADG</sequence>
<feature type="compositionally biased region" description="Polar residues" evidence="1">
    <location>
        <begin position="1342"/>
        <end position="1353"/>
    </location>
</feature>
<name>A0A318JV33_9NOCA</name>
<feature type="compositionally biased region" description="Acidic residues" evidence="1">
    <location>
        <begin position="1507"/>
        <end position="1519"/>
    </location>
</feature>
<feature type="compositionally biased region" description="Polar residues" evidence="1">
    <location>
        <begin position="753"/>
        <end position="768"/>
    </location>
</feature>
<feature type="compositionally biased region" description="Low complexity" evidence="1">
    <location>
        <begin position="2017"/>
        <end position="2027"/>
    </location>
</feature>
<feature type="compositionally biased region" description="Polar residues" evidence="1">
    <location>
        <begin position="849"/>
        <end position="868"/>
    </location>
</feature>
<feature type="region of interest" description="Disordered" evidence="1">
    <location>
        <begin position="1288"/>
        <end position="1356"/>
    </location>
</feature>
<dbReference type="RefSeq" id="WP_040743052.1">
    <property type="nucleotide sequence ID" value="NZ_QJKF01000017.1"/>
</dbReference>
<feature type="compositionally biased region" description="Basic residues" evidence="1">
    <location>
        <begin position="2046"/>
        <end position="2062"/>
    </location>
</feature>
<accession>A0A318JV33</accession>
<feature type="compositionally biased region" description="Polar residues" evidence="1">
    <location>
        <begin position="788"/>
        <end position="806"/>
    </location>
</feature>
<feature type="compositionally biased region" description="Polar residues" evidence="1">
    <location>
        <begin position="664"/>
        <end position="681"/>
    </location>
</feature>
<feature type="compositionally biased region" description="Polar residues" evidence="1">
    <location>
        <begin position="531"/>
        <end position="555"/>
    </location>
</feature>
<evidence type="ECO:0000313" key="3">
    <source>
        <dbReference type="EMBL" id="PXX57619.1"/>
    </source>
</evidence>
<comment type="caution">
    <text evidence="3">The sequence shown here is derived from an EMBL/GenBank/DDBJ whole genome shotgun (WGS) entry which is preliminary data.</text>
</comment>
<feature type="region of interest" description="Disordered" evidence="1">
    <location>
        <begin position="323"/>
        <end position="957"/>
    </location>
</feature>
<feature type="region of interest" description="Disordered" evidence="1">
    <location>
        <begin position="1058"/>
        <end position="1090"/>
    </location>
</feature>
<evidence type="ECO:0000313" key="4">
    <source>
        <dbReference type="Proteomes" id="UP000247569"/>
    </source>
</evidence>